<evidence type="ECO:0008006" key="4">
    <source>
        <dbReference type="Google" id="ProtNLM"/>
    </source>
</evidence>
<dbReference type="EMBL" id="JAUJYO010000007">
    <property type="protein sequence ID" value="KAK1312152.1"/>
    <property type="molecule type" value="Genomic_DNA"/>
</dbReference>
<evidence type="ECO:0000256" key="1">
    <source>
        <dbReference type="SAM" id="MobiDB-lite"/>
    </source>
</evidence>
<dbReference type="SUPFAM" id="SSF55811">
    <property type="entry name" value="Nudix"/>
    <property type="match status" value="1"/>
</dbReference>
<gene>
    <name evidence="2" type="ORF">QJS10_CPA07g00508</name>
</gene>
<reference evidence="2" key="1">
    <citation type="journal article" date="2023" name="Nat. Commun.">
        <title>Diploid and tetraploid genomes of Acorus and the evolution of monocots.</title>
        <authorList>
            <person name="Ma L."/>
            <person name="Liu K.W."/>
            <person name="Li Z."/>
            <person name="Hsiao Y.Y."/>
            <person name="Qi Y."/>
            <person name="Fu T."/>
            <person name="Tang G.D."/>
            <person name="Zhang D."/>
            <person name="Sun W.H."/>
            <person name="Liu D.K."/>
            <person name="Li Y."/>
            <person name="Chen G.Z."/>
            <person name="Liu X.D."/>
            <person name="Liao X.Y."/>
            <person name="Jiang Y.T."/>
            <person name="Yu X."/>
            <person name="Hao Y."/>
            <person name="Huang J."/>
            <person name="Zhao X.W."/>
            <person name="Ke S."/>
            <person name="Chen Y.Y."/>
            <person name="Wu W.L."/>
            <person name="Hsu J.L."/>
            <person name="Lin Y.F."/>
            <person name="Huang M.D."/>
            <person name="Li C.Y."/>
            <person name="Huang L."/>
            <person name="Wang Z.W."/>
            <person name="Zhao X."/>
            <person name="Zhong W.Y."/>
            <person name="Peng D.H."/>
            <person name="Ahmad S."/>
            <person name="Lan S."/>
            <person name="Zhang J.S."/>
            <person name="Tsai W.C."/>
            <person name="Van de Peer Y."/>
            <person name="Liu Z.J."/>
        </authorList>
    </citation>
    <scope>NUCLEOTIDE SEQUENCE</scope>
    <source>
        <strain evidence="2">CP</strain>
    </source>
</reference>
<evidence type="ECO:0000313" key="2">
    <source>
        <dbReference type="EMBL" id="KAK1312152.1"/>
    </source>
</evidence>
<organism evidence="2 3">
    <name type="scientific">Acorus calamus</name>
    <name type="common">Sweet flag</name>
    <dbReference type="NCBI Taxonomy" id="4465"/>
    <lineage>
        <taxon>Eukaryota</taxon>
        <taxon>Viridiplantae</taxon>
        <taxon>Streptophyta</taxon>
        <taxon>Embryophyta</taxon>
        <taxon>Tracheophyta</taxon>
        <taxon>Spermatophyta</taxon>
        <taxon>Magnoliopsida</taxon>
        <taxon>Liliopsida</taxon>
        <taxon>Acoraceae</taxon>
        <taxon>Acorus</taxon>
    </lineage>
</organism>
<proteinExistence type="predicted"/>
<evidence type="ECO:0000313" key="3">
    <source>
        <dbReference type="Proteomes" id="UP001180020"/>
    </source>
</evidence>
<sequence>MFRIKNTATNANPYLRPLTPSSSSVRRLRLLMSSSSSSKTTPSLAFSTPVSLSDWLKPRLPTDSFSSWGVKPGTKTVSNLWLEISAGETSLNLSDLHHRPIRTVHVASVKIRHPKSPSRLLLESRQLLSDGTVRPRHRPLSEKMKPGETVAEAVDRAIKEELGFHAVEIVEGSYVMKVEEGDSVSYPGLPARYVLHTVDALVDELPDLEGEEEFSTEEVGECGGVDGVFVKRHYWKWVDQGDNCGSS</sequence>
<accession>A0AAV9EFS0</accession>
<dbReference type="Proteomes" id="UP001180020">
    <property type="component" value="Unassembled WGS sequence"/>
</dbReference>
<keyword evidence="3" id="KW-1185">Reference proteome</keyword>
<feature type="region of interest" description="Disordered" evidence="1">
    <location>
        <begin position="1"/>
        <end position="20"/>
    </location>
</feature>
<name>A0AAV9EFS0_ACOCL</name>
<feature type="compositionally biased region" description="Polar residues" evidence="1">
    <location>
        <begin position="1"/>
        <end position="12"/>
    </location>
</feature>
<dbReference type="InterPro" id="IPR015797">
    <property type="entry name" value="NUDIX_hydrolase-like_dom_sf"/>
</dbReference>
<reference evidence="2" key="2">
    <citation type="submission" date="2023-06" db="EMBL/GenBank/DDBJ databases">
        <authorList>
            <person name="Ma L."/>
            <person name="Liu K.-W."/>
            <person name="Li Z."/>
            <person name="Hsiao Y.-Y."/>
            <person name="Qi Y."/>
            <person name="Fu T."/>
            <person name="Tang G."/>
            <person name="Zhang D."/>
            <person name="Sun W.-H."/>
            <person name="Liu D.-K."/>
            <person name="Li Y."/>
            <person name="Chen G.-Z."/>
            <person name="Liu X.-D."/>
            <person name="Liao X.-Y."/>
            <person name="Jiang Y.-T."/>
            <person name="Yu X."/>
            <person name="Hao Y."/>
            <person name="Huang J."/>
            <person name="Zhao X.-W."/>
            <person name="Ke S."/>
            <person name="Chen Y.-Y."/>
            <person name="Wu W.-L."/>
            <person name="Hsu J.-L."/>
            <person name="Lin Y.-F."/>
            <person name="Huang M.-D."/>
            <person name="Li C.-Y."/>
            <person name="Huang L."/>
            <person name="Wang Z.-W."/>
            <person name="Zhao X."/>
            <person name="Zhong W.-Y."/>
            <person name="Peng D.-H."/>
            <person name="Ahmad S."/>
            <person name="Lan S."/>
            <person name="Zhang J.-S."/>
            <person name="Tsai W.-C."/>
            <person name="Van De Peer Y."/>
            <person name="Liu Z.-J."/>
        </authorList>
    </citation>
    <scope>NUCLEOTIDE SEQUENCE</scope>
    <source>
        <strain evidence="2">CP</strain>
        <tissue evidence="2">Leaves</tissue>
    </source>
</reference>
<dbReference type="PANTHER" id="PTHR36395">
    <property type="entry name" value="RING-H2 ZINC FINGER PROTEIN"/>
    <property type="match status" value="1"/>
</dbReference>
<protein>
    <recommendedName>
        <fullName evidence="4">Nudix hydrolase domain-containing protein</fullName>
    </recommendedName>
</protein>
<dbReference type="AlphaFoldDB" id="A0AAV9EFS0"/>
<comment type="caution">
    <text evidence="2">The sequence shown here is derived from an EMBL/GenBank/DDBJ whole genome shotgun (WGS) entry which is preliminary data.</text>
</comment>
<dbReference type="PANTHER" id="PTHR36395:SF1">
    <property type="entry name" value="RING-H2 ZINC FINGER PROTEIN"/>
    <property type="match status" value="1"/>
</dbReference>